<protein>
    <submittedName>
        <fullName evidence="1">Uncharacterized protein</fullName>
    </submittedName>
</protein>
<dbReference type="OrthoDB" id="3229882at2759"/>
<reference evidence="2" key="1">
    <citation type="journal article" date="2017" name="Nat. Ecol. Evol.">
        <title>Genome expansion and lineage-specific genetic innovations in the forest pathogenic fungi Armillaria.</title>
        <authorList>
            <person name="Sipos G."/>
            <person name="Prasanna A.N."/>
            <person name="Walter M.C."/>
            <person name="O'Connor E."/>
            <person name="Balint B."/>
            <person name="Krizsan K."/>
            <person name="Kiss B."/>
            <person name="Hess J."/>
            <person name="Varga T."/>
            <person name="Slot J."/>
            <person name="Riley R."/>
            <person name="Boka B."/>
            <person name="Rigling D."/>
            <person name="Barry K."/>
            <person name="Lee J."/>
            <person name="Mihaltcheva S."/>
            <person name="LaButti K."/>
            <person name="Lipzen A."/>
            <person name="Waldron R."/>
            <person name="Moloney N.M."/>
            <person name="Sperisen C."/>
            <person name="Kredics L."/>
            <person name="Vagvoelgyi C."/>
            <person name="Patrignani A."/>
            <person name="Fitzpatrick D."/>
            <person name="Nagy I."/>
            <person name="Doyle S."/>
            <person name="Anderson J.B."/>
            <person name="Grigoriev I.V."/>
            <person name="Gueldener U."/>
            <person name="Muensterkoetter M."/>
            <person name="Nagy L.G."/>
        </authorList>
    </citation>
    <scope>NUCLEOTIDE SEQUENCE [LARGE SCALE GENOMIC DNA]</scope>
    <source>
        <strain evidence="2">Ar21-2</strain>
    </source>
</reference>
<name>A0A2H3CWB6_ARMGA</name>
<keyword evidence="2" id="KW-1185">Reference proteome</keyword>
<evidence type="ECO:0000313" key="1">
    <source>
        <dbReference type="EMBL" id="PBK82748.1"/>
    </source>
</evidence>
<dbReference type="Proteomes" id="UP000217790">
    <property type="component" value="Unassembled WGS sequence"/>
</dbReference>
<organism evidence="1 2">
    <name type="scientific">Armillaria gallica</name>
    <name type="common">Bulbous honey fungus</name>
    <name type="synonym">Armillaria bulbosa</name>
    <dbReference type="NCBI Taxonomy" id="47427"/>
    <lineage>
        <taxon>Eukaryota</taxon>
        <taxon>Fungi</taxon>
        <taxon>Dikarya</taxon>
        <taxon>Basidiomycota</taxon>
        <taxon>Agaricomycotina</taxon>
        <taxon>Agaricomycetes</taxon>
        <taxon>Agaricomycetidae</taxon>
        <taxon>Agaricales</taxon>
        <taxon>Marasmiineae</taxon>
        <taxon>Physalacriaceae</taxon>
        <taxon>Armillaria</taxon>
    </lineage>
</organism>
<sequence>MDVDCEQCKEVETWWGYFRHLVDHLISKVNVHSCHENTYAMGKCQGRFPRATFEATTVDPETGHIDMKKREPWINTFTPLLTYLLRCNTDVMLLRSGTAIKAVLIYVSDYITKPSLKMHGFFNVIKSVFQRNKDMLDPSS</sequence>
<evidence type="ECO:0000313" key="2">
    <source>
        <dbReference type="Proteomes" id="UP000217790"/>
    </source>
</evidence>
<accession>A0A2H3CWB6</accession>
<dbReference type="AlphaFoldDB" id="A0A2H3CWB6"/>
<gene>
    <name evidence="1" type="ORF">ARMGADRAFT_946036</name>
</gene>
<dbReference type="InParanoid" id="A0A2H3CWB6"/>
<proteinExistence type="predicted"/>
<dbReference type="OMA" id="EAWINNI"/>
<dbReference type="EMBL" id="KZ293713">
    <property type="protein sequence ID" value="PBK82748.1"/>
    <property type="molecule type" value="Genomic_DNA"/>
</dbReference>